<dbReference type="GO" id="GO:0000214">
    <property type="term" value="C:tRNA-intron endonuclease complex"/>
    <property type="evidence" value="ECO:0007669"/>
    <property type="project" value="TreeGrafter"/>
</dbReference>
<evidence type="ECO:0008006" key="4">
    <source>
        <dbReference type="Google" id="ProtNLM"/>
    </source>
</evidence>
<gene>
    <name evidence="2" type="ORF">Mgra_00000194</name>
</gene>
<accession>A0A8T0A4B3</accession>
<keyword evidence="1" id="KW-0812">Transmembrane</keyword>
<dbReference type="OrthoDB" id="5860837at2759"/>
<evidence type="ECO:0000256" key="1">
    <source>
        <dbReference type="SAM" id="Phobius"/>
    </source>
</evidence>
<keyword evidence="1" id="KW-0472">Membrane</keyword>
<evidence type="ECO:0000313" key="2">
    <source>
        <dbReference type="EMBL" id="KAF7640372.1"/>
    </source>
</evidence>
<dbReference type="GO" id="GO:0000379">
    <property type="term" value="P:tRNA-type intron splice site recognition and cleavage"/>
    <property type="evidence" value="ECO:0007669"/>
    <property type="project" value="TreeGrafter"/>
</dbReference>
<protein>
    <recommendedName>
        <fullName evidence="4">tRNA-splicing endonuclease subunit Sen54 N-terminal domain-containing protein</fullName>
    </recommendedName>
</protein>
<keyword evidence="3" id="KW-1185">Reference proteome</keyword>
<dbReference type="Proteomes" id="UP000605970">
    <property type="component" value="Unassembled WGS sequence"/>
</dbReference>
<dbReference type="EMBL" id="JABEBT010000001">
    <property type="protein sequence ID" value="KAF7640372.1"/>
    <property type="molecule type" value="Genomic_DNA"/>
</dbReference>
<dbReference type="PANTHER" id="PTHR21027">
    <property type="entry name" value="TRNA-SPLICING ENDONUCLEASE SUBUNIT SEN54"/>
    <property type="match status" value="1"/>
</dbReference>
<sequence length="380" mass="45202">MKQIEGKMSSSSSFFSLNVRLRNDFLTLEYQNNKPLFKSIRQNTSHLSKMGIKRKDGHFLTIEETLYLTEIGAAIVVDQKGNKLTISQLYALLGNLHISLLKYTVFVKLVKAGYIVRKSLQNKNEKGIQQSLGYSVKLRNFQFPKELMDQFPCVYSLKTPGPFSLRLHLPQININSEFTSLFKSDSESENIQLEELNNQMAKKVKNFEFKLLSNIRRFDREPWECLRPKYWPSFHTLRSCENWVSYQIRREALLQNLRNRRGNKRERREEERESPFYDYEVFNKNINEIPLYRILVIDNRFSSDYPTFSEIEYLIEMSKQINKNNNYKLTTISPLLIVYGTPTCLQFIKVIFFLIFIYFIFFFLNLDSKRRITKPFCYLK</sequence>
<name>A0A8T0A4B3_9BILA</name>
<reference evidence="2" key="1">
    <citation type="journal article" date="2020" name="Ecol. Evol.">
        <title>Genome structure and content of the rice root-knot nematode (Meloidogyne graminicola).</title>
        <authorList>
            <person name="Phan N.T."/>
            <person name="Danchin E.G.J."/>
            <person name="Klopp C."/>
            <person name="Perfus-Barbeoch L."/>
            <person name="Kozlowski D.K."/>
            <person name="Koutsovoulos G.D."/>
            <person name="Lopez-Roques C."/>
            <person name="Bouchez O."/>
            <person name="Zahm M."/>
            <person name="Besnard G."/>
            <person name="Bellafiore S."/>
        </authorList>
    </citation>
    <scope>NUCLEOTIDE SEQUENCE</scope>
    <source>
        <strain evidence="2">VN-18</strain>
    </source>
</reference>
<dbReference type="PANTHER" id="PTHR21027:SF1">
    <property type="entry name" value="TRNA-SPLICING ENDONUCLEASE SUBUNIT SEN54"/>
    <property type="match status" value="1"/>
</dbReference>
<keyword evidence="1" id="KW-1133">Transmembrane helix</keyword>
<organism evidence="2 3">
    <name type="scientific">Meloidogyne graminicola</name>
    <dbReference type="NCBI Taxonomy" id="189291"/>
    <lineage>
        <taxon>Eukaryota</taxon>
        <taxon>Metazoa</taxon>
        <taxon>Ecdysozoa</taxon>
        <taxon>Nematoda</taxon>
        <taxon>Chromadorea</taxon>
        <taxon>Rhabditida</taxon>
        <taxon>Tylenchina</taxon>
        <taxon>Tylenchomorpha</taxon>
        <taxon>Tylenchoidea</taxon>
        <taxon>Meloidogynidae</taxon>
        <taxon>Meloidogyninae</taxon>
        <taxon>Meloidogyne</taxon>
    </lineage>
</organism>
<evidence type="ECO:0000313" key="3">
    <source>
        <dbReference type="Proteomes" id="UP000605970"/>
    </source>
</evidence>
<dbReference type="AlphaFoldDB" id="A0A8T0A4B3"/>
<feature type="transmembrane region" description="Helical" evidence="1">
    <location>
        <begin position="347"/>
        <end position="366"/>
    </location>
</feature>
<dbReference type="InterPro" id="IPR024337">
    <property type="entry name" value="tRNA_splic_suSen54"/>
</dbReference>
<comment type="caution">
    <text evidence="2">The sequence shown here is derived from an EMBL/GenBank/DDBJ whole genome shotgun (WGS) entry which is preliminary data.</text>
</comment>
<proteinExistence type="predicted"/>